<protein>
    <submittedName>
        <fullName evidence="2">Uncharacterized protein</fullName>
    </submittedName>
</protein>
<proteinExistence type="predicted"/>
<evidence type="ECO:0000313" key="3">
    <source>
        <dbReference type="Proteomes" id="UP000076798"/>
    </source>
</evidence>
<evidence type="ECO:0000256" key="1">
    <source>
        <dbReference type="SAM" id="MobiDB-lite"/>
    </source>
</evidence>
<gene>
    <name evidence="2" type="ORF">SISSUDRAFT_693731</name>
</gene>
<sequence length="157" mass="17507">MVFCSQRPPQDPDIPRLHSTRLSEKSSQIIRPKWKQPRDKQNTSIHTQTTDGQCIPFSHLPCLHAHLLCGLYAPSLIIMASMRRSLSFRPLCAALSHCWPICAYASVTVPITACCLETTHSSQASRRSVRFLDIHSGGCLTILITPTASFCAHSRPR</sequence>
<organism evidence="2 3">
    <name type="scientific">Sistotremastrum suecicum HHB10207 ss-3</name>
    <dbReference type="NCBI Taxonomy" id="1314776"/>
    <lineage>
        <taxon>Eukaryota</taxon>
        <taxon>Fungi</taxon>
        <taxon>Dikarya</taxon>
        <taxon>Basidiomycota</taxon>
        <taxon>Agaricomycotina</taxon>
        <taxon>Agaricomycetes</taxon>
        <taxon>Sistotremastrales</taxon>
        <taxon>Sistotremastraceae</taxon>
        <taxon>Sistotremastrum</taxon>
    </lineage>
</organism>
<dbReference type="AlphaFoldDB" id="A0A166I5C0"/>
<dbReference type="EMBL" id="KV428008">
    <property type="protein sequence ID" value="KZT43408.1"/>
    <property type="molecule type" value="Genomic_DNA"/>
</dbReference>
<reference evidence="2 3" key="1">
    <citation type="journal article" date="2016" name="Mol. Biol. Evol.">
        <title>Comparative Genomics of Early-Diverging Mushroom-Forming Fungi Provides Insights into the Origins of Lignocellulose Decay Capabilities.</title>
        <authorList>
            <person name="Nagy L.G."/>
            <person name="Riley R."/>
            <person name="Tritt A."/>
            <person name="Adam C."/>
            <person name="Daum C."/>
            <person name="Floudas D."/>
            <person name="Sun H."/>
            <person name="Yadav J.S."/>
            <person name="Pangilinan J."/>
            <person name="Larsson K.H."/>
            <person name="Matsuura K."/>
            <person name="Barry K."/>
            <person name="Labutti K."/>
            <person name="Kuo R."/>
            <person name="Ohm R.A."/>
            <person name="Bhattacharya S.S."/>
            <person name="Shirouzu T."/>
            <person name="Yoshinaga Y."/>
            <person name="Martin F.M."/>
            <person name="Grigoriev I.V."/>
            <person name="Hibbett D.S."/>
        </authorList>
    </citation>
    <scope>NUCLEOTIDE SEQUENCE [LARGE SCALE GENOMIC DNA]</scope>
    <source>
        <strain evidence="2 3">HHB10207 ss-3</strain>
    </source>
</reference>
<accession>A0A166I5C0</accession>
<feature type="region of interest" description="Disordered" evidence="1">
    <location>
        <begin position="1"/>
        <end position="46"/>
    </location>
</feature>
<feature type="compositionally biased region" description="Basic and acidic residues" evidence="1">
    <location>
        <begin position="13"/>
        <end position="24"/>
    </location>
</feature>
<name>A0A166I5C0_9AGAM</name>
<keyword evidence="3" id="KW-1185">Reference proteome</keyword>
<dbReference type="Proteomes" id="UP000076798">
    <property type="component" value="Unassembled WGS sequence"/>
</dbReference>
<evidence type="ECO:0000313" key="2">
    <source>
        <dbReference type="EMBL" id="KZT43408.1"/>
    </source>
</evidence>